<dbReference type="Gene3D" id="3.30.230.10">
    <property type="match status" value="1"/>
</dbReference>
<dbReference type="MEROPS" id="S16.A04"/>
<protein>
    <recommendedName>
        <fullName evidence="11 12">DNA repair protein RadA</fullName>
    </recommendedName>
</protein>
<keyword evidence="8 11" id="KW-0346">Stress response</keyword>
<feature type="region of interest" description="Lon-protease-like" evidence="11">
    <location>
        <begin position="354"/>
        <end position="460"/>
    </location>
</feature>
<feature type="domain" description="RecA family profile 1" evidence="14">
    <location>
        <begin position="70"/>
        <end position="218"/>
    </location>
</feature>
<gene>
    <name evidence="11" type="primary">radA</name>
    <name evidence="15" type="ORF">C095_10405</name>
</gene>
<comment type="function">
    <text evidence="13">DNA-dependent ATPase involved in processing of recombination intermediates, plays a role in repairing DNA breaks. Stimulates the branch migration of RecA-mediated strand transfer reactions, allowing the 3' invading strand to extend heteroduplex DNA faster. Binds ssDNA in the presence of ADP but not other nucleotides, has ATPase activity that is stimulated by ssDNA and various branched DNA structures, but inhibited by SSB. Does not have RecA's homology-searching function.</text>
</comment>
<dbReference type="SUPFAM" id="SSF52540">
    <property type="entry name" value="P-loop containing nucleoside triphosphate hydrolases"/>
    <property type="match status" value="1"/>
</dbReference>
<evidence type="ECO:0000256" key="12">
    <source>
        <dbReference type="NCBIfam" id="TIGR00416"/>
    </source>
</evidence>
<keyword evidence="5" id="KW-0378">Hydrolase</keyword>
<keyword evidence="4 13" id="KW-0863">Zinc-finger</keyword>
<dbReference type="GO" id="GO:0004252">
    <property type="term" value="F:serine-type endopeptidase activity"/>
    <property type="evidence" value="ECO:0007669"/>
    <property type="project" value="InterPro"/>
</dbReference>
<sequence>MAKIKSVYYCTECGYQSAKWLGRCPSCQEWGTFEEEVALPKEIQKQLHSTGASGSVSEKVKALSEVSVEGSERYITGVGEFDRVLGGGLLQGEVVLLTGNPGIGKSTLLLQVASCYTQYGEVVYISGEESPSQIKNRSDRLGIRESGLLLFTETDILLIYEYLVKTKPKVVIIDSIQTIYNSAVDSISGTPTQIRECTLKIIELAKSYGISFFVVGHITKDGKVAGPKILEHMVDAVFNFEGEEGLYYRILRSTKNRFGSTNELAVFSMEEDGMKEIKNSSEYFLSEREEKNIGSMVVPILEGSKVFLLELQSLLTDVSVGIPKRVVQGYDRNRLQILIAIAERKLYLPLGMKDVFINVPGGLNISDPAADLGLLISMLSAYHAVEISQKIAAIGELGLRGEIRKVFFIEKRLRELEKLGFKGVYVPEANRKELEKKEYQLKIIYLKNLEELLERIKEGR</sequence>
<dbReference type="FunFam" id="3.40.50.300:FF:000050">
    <property type="entry name" value="DNA repair protein RadA"/>
    <property type="match status" value="1"/>
</dbReference>
<evidence type="ECO:0000256" key="7">
    <source>
        <dbReference type="ARBA" id="ARBA00022840"/>
    </source>
</evidence>
<evidence type="ECO:0000259" key="14">
    <source>
        <dbReference type="PROSITE" id="PS50162"/>
    </source>
</evidence>
<evidence type="ECO:0000256" key="11">
    <source>
        <dbReference type="HAMAP-Rule" id="MF_01498"/>
    </source>
</evidence>
<evidence type="ECO:0000256" key="13">
    <source>
        <dbReference type="RuleBase" id="RU003555"/>
    </source>
</evidence>
<dbReference type="CDD" id="cd01121">
    <property type="entry name" value="RadA_SMS_N"/>
    <property type="match status" value="1"/>
</dbReference>
<organism evidence="15 16">
    <name type="scientific">Fusobacterium necrophorum subsp. funduliforme B35</name>
    <dbReference type="NCBI Taxonomy" id="1226633"/>
    <lineage>
        <taxon>Bacteria</taxon>
        <taxon>Fusobacteriati</taxon>
        <taxon>Fusobacteriota</taxon>
        <taxon>Fusobacteriia</taxon>
        <taxon>Fusobacteriales</taxon>
        <taxon>Fusobacteriaceae</taxon>
        <taxon>Fusobacterium</taxon>
    </lineage>
</organism>
<dbReference type="Pfam" id="PF13481">
    <property type="entry name" value="AAA_25"/>
    <property type="match status" value="1"/>
</dbReference>
<dbReference type="InterPro" id="IPR003593">
    <property type="entry name" value="AAA+_ATPase"/>
</dbReference>
<evidence type="ECO:0000256" key="3">
    <source>
        <dbReference type="ARBA" id="ARBA00022763"/>
    </source>
</evidence>
<evidence type="ECO:0000313" key="16">
    <source>
        <dbReference type="Proteomes" id="UP000031184"/>
    </source>
</evidence>
<dbReference type="InterPro" id="IPR014721">
    <property type="entry name" value="Ribsml_uS5_D2-typ_fold_subgr"/>
</dbReference>
<evidence type="ECO:0000256" key="2">
    <source>
        <dbReference type="ARBA" id="ARBA00022741"/>
    </source>
</evidence>
<evidence type="ECO:0000256" key="5">
    <source>
        <dbReference type="ARBA" id="ARBA00022801"/>
    </source>
</evidence>
<dbReference type="SMART" id="SM00382">
    <property type="entry name" value="AAA"/>
    <property type="match status" value="1"/>
</dbReference>
<comment type="caution">
    <text evidence="15">The sequence shown here is derived from an EMBL/GenBank/DDBJ whole genome shotgun (WGS) entry which is preliminary data.</text>
</comment>
<feature type="binding site" evidence="11">
    <location>
        <begin position="99"/>
        <end position="106"/>
    </location>
    <ligand>
        <name>ATP</name>
        <dbReference type="ChEBI" id="CHEBI:30616"/>
    </ligand>
</feature>
<comment type="domain">
    <text evidence="11">The middle region has homology to RecA with ATPase motifs including the RadA KNRFG motif, while the C-terminus is homologous to Lon protease.</text>
</comment>
<reference evidence="15 16" key="1">
    <citation type="submission" date="2013-08" db="EMBL/GenBank/DDBJ databases">
        <title>An opportunistic ruminal bacterium that causes liver abscesses in cattle.</title>
        <authorList>
            <person name="Benahmed F.H."/>
            <person name="Rasmussen M."/>
            <person name="Harbottle H."/>
            <person name="Soppet D."/>
            <person name="Nagaraja T.G."/>
            <person name="Davidson M."/>
        </authorList>
    </citation>
    <scope>NUCLEOTIDE SEQUENCE [LARGE SCALE GENOMIC DNA]</scope>
    <source>
        <strain evidence="15 16">B35</strain>
    </source>
</reference>
<dbReference type="PATRIC" id="fig|1226633.4.peg.2111"/>
<dbReference type="GO" id="GO:0000725">
    <property type="term" value="P:recombinational repair"/>
    <property type="evidence" value="ECO:0007669"/>
    <property type="project" value="UniProtKB-UniRule"/>
</dbReference>
<dbReference type="GO" id="GO:0008270">
    <property type="term" value="F:zinc ion binding"/>
    <property type="evidence" value="ECO:0007669"/>
    <property type="project" value="UniProtKB-KW"/>
</dbReference>
<feature type="short sequence motif" description="RadA KNRFG motif" evidence="11">
    <location>
        <begin position="255"/>
        <end position="259"/>
    </location>
</feature>
<dbReference type="Pfam" id="PF18073">
    <property type="entry name" value="Zn_ribbon_LapB"/>
    <property type="match status" value="1"/>
</dbReference>
<dbReference type="AlphaFoldDB" id="A0A017H3I2"/>
<dbReference type="RefSeq" id="WP_039122447.1">
    <property type="nucleotide sequence ID" value="NZ_AOJP01000012.1"/>
</dbReference>
<dbReference type="EMBL" id="AUZI01000026">
    <property type="protein sequence ID" value="KID48348.1"/>
    <property type="molecule type" value="Genomic_DNA"/>
</dbReference>
<evidence type="ECO:0000256" key="1">
    <source>
        <dbReference type="ARBA" id="ARBA00022723"/>
    </source>
</evidence>
<keyword evidence="2 11" id="KW-0547">Nucleotide-binding</keyword>
<comment type="similarity">
    <text evidence="11 13">Belongs to the RecA family. RadA subfamily.</text>
</comment>
<accession>A0A017H3I2</accession>
<name>A0A017H3I2_9FUSO</name>
<keyword evidence="10 11" id="KW-0234">DNA repair</keyword>
<dbReference type="GO" id="GO:0006508">
    <property type="term" value="P:proteolysis"/>
    <property type="evidence" value="ECO:0007669"/>
    <property type="project" value="InterPro"/>
</dbReference>
<dbReference type="PRINTS" id="PR01874">
    <property type="entry name" value="DNAREPAIRADA"/>
</dbReference>
<keyword evidence="6 13" id="KW-0862">Zinc</keyword>
<dbReference type="Gene3D" id="3.40.50.300">
    <property type="entry name" value="P-loop containing nucleotide triphosphate hydrolases"/>
    <property type="match status" value="1"/>
</dbReference>
<dbReference type="GO" id="GO:0005524">
    <property type="term" value="F:ATP binding"/>
    <property type="evidence" value="ECO:0007669"/>
    <property type="project" value="UniProtKB-UniRule"/>
</dbReference>
<evidence type="ECO:0000256" key="8">
    <source>
        <dbReference type="ARBA" id="ARBA00023016"/>
    </source>
</evidence>
<dbReference type="InterPro" id="IPR008269">
    <property type="entry name" value="Lon_proteolytic"/>
</dbReference>
<evidence type="ECO:0000256" key="4">
    <source>
        <dbReference type="ARBA" id="ARBA00022771"/>
    </source>
</evidence>
<dbReference type="InterPro" id="IPR027417">
    <property type="entry name" value="P-loop_NTPase"/>
</dbReference>
<dbReference type="InterPro" id="IPR004504">
    <property type="entry name" value="DNA_repair_RadA"/>
</dbReference>
<keyword evidence="7 11" id="KW-0067">ATP-binding</keyword>
<dbReference type="SUPFAM" id="SSF54211">
    <property type="entry name" value="Ribosomal protein S5 domain 2-like"/>
    <property type="match status" value="1"/>
</dbReference>
<dbReference type="NCBIfam" id="TIGR00416">
    <property type="entry name" value="sms"/>
    <property type="match status" value="1"/>
</dbReference>
<dbReference type="HAMAP" id="MF_01498">
    <property type="entry name" value="RadA_bact"/>
    <property type="match status" value="1"/>
</dbReference>
<dbReference type="InterPro" id="IPR041166">
    <property type="entry name" value="Rubredoxin_2"/>
</dbReference>
<keyword evidence="1 11" id="KW-0479">Metal-binding</keyword>
<dbReference type="PANTHER" id="PTHR32472">
    <property type="entry name" value="DNA REPAIR PROTEIN RADA"/>
    <property type="match status" value="1"/>
</dbReference>
<dbReference type="GO" id="GO:0003684">
    <property type="term" value="F:damaged DNA binding"/>
    <property type="evidence" value="ECO:0007669"/>
    <property type="project" value="InterPro"/>
</dbReference>
<dbReference type="PROSITE" id="PS50162">
    <property type="entry name" value="RECA_2"/>
    <property type="match status" value="1"/>
</dbReference>
<keyword evidence="9 11" id="KW-0238">DNA-binding</keyword>
<evidence type="ECO:0000256" key="9">
    <source>
        <dbReference type="ARBA" id="ARBA00023125"/>
    </source>
</evidence>
<dbReference type="GO" id="GO:0140664">
    <property type="term" value="F:ATP-dependent DNA damage sensor activity"/>
    <property type="evidence" value="ECO:0007669"/>
    <property type="project" value="InterPro"/>
</dbReference>
<dbReference type="GO" id="GO:0004176">
    <property type="term" value="F:ATP-dependent peptidase activity"/>
    <property type="evidence" value="ECO:0007669"/>
    <property type="project" value="InterPro"/>
</dbReference>
<dbReference type="PANTHER" id="PTHR32472:SF10">
    <property type="entry name" value="DNA REPAIR PROTEIN RADA-LIKE PROTEIN"/>
    <property type="match status" value="1"/>
</dbReference>
<dbReference type="GO" id="GO:0005829">
    <property type="term" value="C:cytosol"/>
    <property type="evidence" value="ECO:0007669"/>
    <property type="project" value="TreeGrafter"/>
</dbReference>
<evidence type="ECO:0000256" key="10">
    <source>
        <dbReference type="ARBA" id="ARBA00023204"/>
    </source>
</evidence>
<dbReference type="InterPro" id="IPR020588">
    <property type="entry name" value="RecA_ATP-bd"/>
</dbReference>
<dbReference type="OrthoDB" id="9803906at2"/>
<dbReference type="Pfam" id="PF05362">
    <property type="entry name" value="Lon_C"/>
    <property type="match status" value="1"/>
</dbReference>
<dbReference type="Proteomes" id="UP000031184">
    <property type="component" value="Unassembled WGS sequence"/>
</dbReference>
<evidence type="ECO:0000313" key="15">
    <source>
        <dbReference type="EMBL" id="KID48348.1"/>
    </source>
</evidence>
<evidence type="ECO:0000256" key="6">
    <source>
        <dbReference type="ARBA" id="ARBA00022833"/>
    </source>
</evidence>
<comment type="function">
    <text evidence="11">Plays a role in repairing double-strand DNA breaks, probably involving stabilizing or processing branched DNA or blocked replication forks.</text>
</comment>
<dbReference type="InterPro" id="IPR020568">
    <property type="entry name" value="Ribosomal_Su5_D2-typ_SF"/>
</dbReference>
<keyword evidence="3 11" id="KW-0227">DNA damage</keyword>
<proteinExistence type="inferred from homology"/>